<keyword evidence="5 11" id="KW-0720">Serine protease</keyword>
<evidence type="ECO:0000256" key="10">
    <source>
        <dbReference type="ARBA" id="ARBA00024195"/>
    </source>
</evidence>
<dbReference type="GO" id="GO:0006508">
    <property type="term" value="P:proteolysis"/>
    <property type="evidence" value="ECO:0007669"/>
    <property type="project" value="UniProtKB-KW"/>
</dbReference>
<accession>A0A482VSU3</accession>
<keyword evidence="9" id="KW-0325">Glycoprotein</keyword>
<dbReference type="GO" id="GO:0051604">
    <property type="term" value="P:protein maturation"/>
    <property type="evidence" value="ECO:0007669"/>
    <property type="project" value="UniProtKB-ARBA"/>
</dbReference>
<gene>
    <name evidence="13" type="ORF">BDFB_002118</name>
</gene>
<evidence type="ECO:0000259" key="12">
    <source>
        <dbReference type="PROSITE" id="PS50240"/>
    </source>
</evidence>
<dbReference type="CDD" id="cd00190">
    <property type="entry name" value="Tryp_SPc"/>
    <property type="match status" value="1"/>
</dbReference>
<dbReference type="InterPro" id="IPR033116">
    <property type="entry name" value="TRYPSIN_SER"/>
</dbReference>
<keyword evidence="14" id="KW-1185">Reference proteome</keyword>
<dbReference type="STRING" id="1661398.A0A482VSU3"/>
<dbReference type="EMBL" id="QDEB01067943">
    <property type="protein sequence ID" value="RZC35780.1"/>
    <property type="molecule type" value="Genomic_DNA"/>
</dbReference>
<dbReference type="GO" id="GO:0004252">
    <property type="term" value="F:serine-type endopeptidase activity"/>
    <property type="evidence" value="ECO:0007669"/>
    <property type="project" value="InterPro"/>
</dbReference>
<dbReference type="InterPro" id="IPR001254">
    <property type="entry name" value="Trypsin_dom"/>
</dbReference>
<evidence type="ECO:0000256" key="11">
    <source>
        <dbReference type="RuleBase" id="RU363034"/>
    </source>
</evidence>
<keyword evidence="3" id="KW-0732">Signal</keyword>
<dbReference type="InterPro" id="IPR051487">
    <property type="entry name" value="Ser/Thr_Proteases_Immune/Dev"/>
</dbReference>
<dbReference type="PROSITE" id="PS50240">
    <property type="entry name" value="TRYPSIN_DOM"/>
    <property type="match status" value="1"/>
</dbReference>
<evidence type="ECO:0000256" key="4">
    <source>
        <dbReference type="ARBA" id="ARBA00022801"/>
    </source>
</evidence>
<name>A0A482VSU3_ASBVE</name>
<dbReference type="SUPFAM" id="SSF50494">
    <property type="entry name" value="Trypsin-like serine proteases"/>
    <property type="match status" value="1"/>
</dbReference>
<proteinExistence type="inferred from homology"/>
<dbReference type="InterPro" id="IPR018114">
    <property type="entry name" value="TRYPSIN_HIS"/>
</dbReference>
<evidence type="ECO:0000313" key="14">
    <source>
        <dbReference type="Proteomes" id="UP000292052"/>
    </source>
</evidence>
<keyword evidence="8" id="KW-1015">Disulfide bond</keyword>
<keyword evidence="2" id="KW-0479">Metal-binding</keyword>
<dbReference type="Proteomes" id="UP000292052">
    <property type="component" value="Unassembled WGS sequence"/>
</dbReference>
<dbReference type="FunFam" id="2.40.10.10:FF:000028">
    <property type="entry name" value="Serine protease easter"/>
    <property type="match status" value="1"/>
</dbReference>
<evidence type="ECO:0000256" key="9">
    <source>
        <dbReference type="ARBA" id="ARBA00023180"/>
    </source>
</evidence>
<evidence type="ECO:0000256" key="7">
    <source>
        <dbReference type="ARBA" id="ARBA00023145"/>
    </source>
</evidence>
<keyword evidence="1 11" id="KW-0645">Protease</keyword>
<evidence type="ECO:0000313" key="13">
    <source>
        <dbReference type="EMBL" id="RZC35780.1"/>
    </source>
</evidence>
<feature type="non-terminal residue" evidence="13">
    <location>
        <position position="1"/>
    </location>
</feature>
<organism evidence="13 14">
    <name type="scientific">Asbolus verrucosus</name>
    <name type="common">Desert ironclad beetle</name>
    <dbReference type="NCBI Taxonomy" id="1661398"/>
    <lineage>
        <taxon>Eukaryota</taxon>
        <taxon>Metazoa</taxon>
        <taxon>Ecdysozoa</taxon>
        <taxon>Arthropoda</taxon>
        <taxon>Hexapoda</taxon>
        <taxon>Insecta</taxon>
        <taxon>Pterygota</taxon>
        <taxon>Neoptera</taxon>
        <taxon>Endopterygota</taxon>
        <taxon>Coleoptera</taxon>
        <taxon>Polyphaga</taxon>
        <taxon>Cucujiformia</taxon>
        <taxon>Tenebrionidae</taxon>
        <taxon>Pimeliinae</taxon>
        <taxon>Asbolus</taxon>
    </lineage>
</organism>
<dbReference type="SMART" id="SM00020">
    <property type="entry name" value="Tryp_SPc"/>
    <property type="match status" value="1"/>
</dbReference>
<dbReference type="PANTHER" id="PTHR24256">
    <property type="entry name" value="TRYPTASE-RELATED"/>
    <property type="match status" value="1"/>
</dbReference>
<dbReference type="InterPro" id="IPR043504">
    <property type="entry name" value="Peptidase_S1_PA_chymotrypsin"/>
</dbReference>
<dbReference type="PROSITE" id="PS00134">
    <property type="entry name" value="TRYPSIN_HIS"/>
    <property type="match status" value="1"/>
</dbReference>
<sequence>VAPNLTQHPNWHLIDHERCGESNSDRIIGGEMAHLGQYPWIARLGYIRPHKGIFDVRKKGFKCGGSLISNVYVLTAAHCVTDLKGDVLALIRLGEHDVRTRTDCEQDKCAPAVQDFAPKEVIVHKNYQNPAMRNDIALIRLDRPATIHSNISKSEMENFILLAAFVTPICLPYGSLLTKNHVSERMEVAGWGVKDINSSKTSDVLLFVRIPVIEGKQCHKYLGKYTPIGKGQLCAGAQVGYDSCGGDSGGPLMHPEAPDGLPKYFLIGIVSFGSVRCGSDAPAVYTDVAYYMKWILKNID</sequence>
<protein>
    <submittedName>
        <fullName evidence="13">Serine protease easter-like</fullName>
    </submittedName>
</protein>
<keyword evidence="7" id="KW-0865">Zymogen</keyword>
<dbReference type="FunFam" id="2.40.10.10:FF:000078">
    <property type="entry name" value="Serine protease H137"/>
    <property type="match status" value="1"/>
</dbReference>
<dbReference type="InterPro" id="IPR001314">
    <property type="entry name" value="Peptidase_S1A"/>
</dbReference>
<dbReference type="AlphaFoldDB" id="A0A482VSU3"/>
<feature type="non-terminal residue" evidence="13">
    <location>
        <position position="300"/>
    </location>
</feature>
<dbReference type="PROSITE" id="PS00135">
    <property type="entry name" value="TRYPSIN_SER"/>
    <property type="match status" value="1"/>
</dbReference>
<dbReference type="GO" id="GO:0046872">
    <property type="term" value="F:metal ion binding"/>
    <property type="evidence" value="ECO:0007669"/>
    <property type="project" value="UniProtKB-KW"/>
</dbReference>
<dbReference type="OrthoDB" id="547031at2759"/>
<comment type="caution">
    <text evidence="13">The sequence shown here is derived from an EMBL/GenBank/DDBJ whole genome shotgun (WGS) entry which is preliminary data.</text>
</comment>
<evidence type="ECO:0000256" key="3">
    <source>
        <dbReference type="ARBA" id="ARBA00022729"/>
    </source>
</evidence>
<feature type="domain" description="Peptidase S1" evidence="12">
    <location>
        <begin position="27"/>
        <end position="300"/>
    </location>
</feature>
<keyword evidence="4 11" id="KW-0378">Hydrolase</keyword>
<evidence type="ECO:0000256" key="8">
    <source>
        <dbReference type="ARBA" id="ARBA00023157"/>
    </source>
</evidence>
<dbReference type="Gene3D" id="2.40.10.10">
    <property type="entry name" value="Trypsin-like serine proteases"/>
    <property type="match status" value="2"/>
</dbReference>
<dbReference type="InterPro" id="IPR009003">
    <property type="entry name" value="Peptidase_S1_PA"/>
</dbReference>
<keyword evidence="6" id="KW-0106">Calcium</keyword>
<evidence type="ECO:0000256" key="1">
    <source>
        <dbReference type="ARBA" id="ARBA00022670"/>
    </source>
</evidence>
<evidence type="ECO:0000256" key="5">
    <source>
        <dbReference type="ARBA" id="ARBA00022825"/>
    </source>
</evidence>
<comment type="similarity">
    <text evidence="10">Belongs to the peptidase S1 family. CLIP subfamily.</text>
</comment>
<reference evidence="13 14" key="1">
    <citation type="submission" date="2017-03" db="EMBL/GenBank/DDBJ databases">
        <title>Genome of the blue death feigning beetle - Asbolus verrucosus.</title>
        <authorList>
            <person name="Rider S.D."/>
        </authorList>
    </citation>
    <scope>NUCLEOTIDE SEQUENCE [LARGE SCALE GENOMIC DNA]</scope>
    <source>
        <strain evidence="13">Butters</strain>
        <tissue evidence="13">Head and leg muscle</tissue>
    </source>
</reference>
<dbReference type="Pfam" id="PF00089">
    <property type="entry name" value="Trypsin"/>
    <property type="match status" value="1"/>
</dbReference>
<dbReference type="PRINTS" id="PR00722">
    <property type="entry name" value="CHYMOTRYPSIN"/>
</dbReference>
<evidence type="ECO:0000256" key="6">
    <source>
        <dbReference type="ARBA" id="ARBA00022837"/>
    </source>
</evidence>
<evidence type="ECO:0000256" key="2">
    <source>
        <dbReference type="ARBA" id="ARBA00022723"/>
    </source>
</evidence>